<accession>A0A5D3B8F4</accession>
<protein>
    <recommendedName>
        <fullName evidence="6">Transmembrane protein</fullName>
    </recommendedName>
</protein>
<sequence>MISCTTTVISFLGLLAFATDRVSARKCLYTATGRKYACSGLSKGQRWGIAVGAVVGAILIIVLFALCCGGWSRRRSRGIVPPPQYDVERPPPPVKSEHQEEAATAPVFDTTPTYATSPIAADLTPAAPPVIASPAPVHHKKLYEGNTGGYAPPRRVGSPASASSGGRAR</sequence>
<feature type="transmembrane region" description="Helical" evidence="2">
    <location>
        <begin position="48"/>
        <end position="71"/>
    </location>
</feature>
<evidence type="ECO:0000256" key="2">
    <source>
        <dbReference type="SAM" id="Phobius"/>
    </source>
</evidence>
<reference evidence="4 5" key="1">
    <citation type="submission" date="2017-05" db="EMBL/GenBank/DDBJ databases">
        <title>The Genome Sequence of Tsuchiyaea wingfieldii DSM 27421.</title>
        <authorList>
            <person name="Cuomo C."/>
            <person name="Passer A."/>
            <person name="Billmyre B."/>
            <person name="Heitman J."/>
        </authorList>
    </citation>
    <scope>NUCLEOTIDE SEQUENCE [LARGE SCALE GENOMIC DNA]</scope>
    <source>
        <strain evidence="4 5">DSM 27421</strain>
    </source>
</reference>
<comment type="caution">
    <text evidence="4">The sequence shown here is derived from an EMBL/GenBank/DDBJ whole genome shotgun (WGS) entry which is preliminary data.</text>
</comment>
<gene>
    <name evidence="4" type="ORF">B9479_000323</name>
</gene>
<keyword evidence="5" id="KW-1185">Reference proteome</keyword>
<dbReference type="AlphaFoldDB" id="A0A5D3B8F4"/>
<evidence type="ECO:0000313" key="5">
    <source>
        <dbReference type="Proteomes" id="UP000322245"/>
    </source>
</evidence>
<dbReference type="Proteomes" id="UP000322245">
    <property type="component" value="Unassembled WGS sequence"/>
</dbReference>
<evidence type="ECO:0000256" key="1">
    <source>
        <dbReference type="SAM" id="MobiDB-lite"/>
    </source>
</evidence>
<proteinExistence type="predicted"/>
<organism evidence="4 5">
    <name type="scientific">Cryptococcus floricola</name>
    <dbReference type="NCBI Taxonomy" id="2591691"/>
    <lineage>
        <taxon>Eukaryota</taxon>
        <taxon>Fungi</taxon>
        <taxon>Dikarya</taxon>
        <taxon>Basidiomycota</taxon>
        <taxon>Agaricomycotina</taxon>
        <taxon>Tremellomycetes</taxon>
        <taxon>Tremellales</taxon>
        <taxon>Cryptococcaceae</taxon>
        <taxon>Cryptococcus</taxon>
    </lineage>
</organism>
<evidence type="ECO:0008006" key="6">
    <source>
        <dbReference type="Google" id="ProtNLM"/>
    </source>
</evidence>
<dbReference type="EMBL" id="NIDF01000002">
    <property type="protein sequence ID" value="TYJ58891.1"/>
    <property type="molecule type" value="Genomic_DNA"/>
</dbReference>
<feature type="compositionally biased region" description="Low complexity" evidence="1">
    <location>
        <begin position="151"/>
        <end position="169"/>
    </location>
</feature>
<keyword evidence="2" id="KW-1133">Transmembrane helix</keyword>
<feature type="chain" id="PRO_5022913065" description="Transmembrane protein" evidence="3">
    <location>
        <begin position="25"/>
        <end position="169"/>
    </location>
</feature>
<evidence type="ECO:0000256" key="3">
    <source>
        <dbReference type="SAM" id="SignalP"/>
    </source>
</evidence>
<keyword evidence="2" id="KW-0812">Transmembrane</keyword>
<keyword evidence="3" id="KW-0732">Signal</keyword>
<name>A0A5D3B8F4_9TREE</name>
<feature type="signal peptide" evidence="3">
    <location>
        <begin position="1"/>
        <end position="24"/>
    </location>
</feature>
<keyword evidence="2" id="KW-0472">Membrane</keyword>
<feature type="region of interest" description="Disordered" evidence="1">
    <location>
        <begin position="79"/>
        <end position="111"/>
    </location>
</feature>
<feature type="region of interest" description="Disordered" evidence="1">
    <location>
        <begin position="130"/>
        <end position="169"/>
    </location>
</feature>
<evidence type="ECO:0000313" key="4">
    <source>
        <dbReference type="EMBL" id="TYJ58891.1"/>
    </source>
</evidence>
<feature type="compositionally biased region" description="Pro residues" evidence="1">
    <location>
        <begin position="80"/>
        <end position="94"/>
    </location>
</feature>